<dbReference type="PANTHER" id="PTHR43540">
    <property type="entry name" value="PEROXYUREIDOACRYLATE/UREIDOACRYLATE AMIDOHYDROLASE-RELATED"/>
    <property type="match status" value="1"/>
</dbReference>
<comment type="similarity">
    <text evidence="1">Belongs to the isochorismatase family.</text>
</comment>
<dbReference type="Gene3D" id="3.40.50.850">
    <property type="entry name" value="Isochorismatase-like"/>
    <property type="match status" value="1"/>
</dbReference>
<dbReference type="InterPro" id="IPR050272">
    <property type="entry name" value="Isochorismatase-like_hydrls"/>
</dbReference>
<evidence type="ECO:0000313" key="6">
    <source>
        <dbReference type="Proteomes" id="UP000663855"/>
    </source>
</evidence>
<dbReference type="Proteomes" id="UP000663855">
    <property type="component" value="Unassembled WGS sequence"/>
</dbReference>
<dbReference type="EMBL" id="CAJOBH010011287">
    <property type="protein sequence ID" value="CAF4161842.1"/>
    <property type="molecule type" value="Genomic_DNA"/>
</dbReference>
<evidence type="ECO:0000256" key="1">
    <source>
        <dbReference type="ARBA" id="ARBA00006336"/>
    </source>
</evidence>
<sequence>MEQPINTNTEESDNETVVIGSPSNFWRFSSKTGFDLTRGGYEGNFIRFETTKMPITIDPARSALVIIDMQNFFLNPAINSHPAGLAASQQLLNYVLPTTRKISMQVIWLNWGLTQEDIDQVPPSIKAAFQSDTLTHLPSAVPRKKIYKGFGTSVGEIKLPDGKHVEGGRLLVRDTWNASLYDPLLESYNNSQSSSKPDQLFHKTRLSGLWSHESPILSYLKSNNIATLFFAGVNTDQCVSSTLQDALSKNFDCVLLRDACGTSSPSFAQQCIEYNCALYQGVGLFVRAHIFDLFAYNWSEIGCIAQYNEMSTLIIDSHSIG</sequence>
<dbReference type="InterPro" id="IPR036380">
    <property type="entry name" value="Isochorismatase-like_sf"/>
</dbReference>
<accession>A0A815D2E2</accession>
<proteinExistence type="inferred from homology"/>
<reference evidence="4" key="1">
    <citation type="submission" date="2021-02" db="EMBL/GenBank/DDBJ databases">
        <authorList>
            <person name="Nowell W R."/>
        </authorList>
    </citation>
    <scope>NUCLEOTIDE SEQUENCE</scope>
</reference>
<dbReference type="Proteomes" id="UP000681967">
    <property type="component" value="Unassembled WGS sequence"/>
</dbReference>
<dbReference type="Pfam" id="PF00857">
    <property type="entry name" value="Isochorismatase"/>
    <property type="match status" value="1"/>
</dbReference>
<evidence type="ECO:0000259" key="3">
    <source>
        <dbReference type="Pfam" id="PF00857"/>
    </source>
</evidence>
<dbReference type="PANTHER" id="PTHR43540:SF9">
    <property type="entry name" value="FAMILY HYDROLASE, PUTATIVE (AFU_ORTHOLOGUE AFUA_2G08700)-RELATED"/>
    <property type="match status" value="1"/>
</dbReference>
<dbReference type="EMBL" id="CAJNOV010007626">
    <property type="protein sequence ID" value="CAF1291920.1"/>
    <property type="molecule type" value="Genomic_DNA"/>
</dbReference>
<protein>
    <recommendedName>
        <fullName evidence="3">Isochorismatase-like domain-containing protein</fullName>
    </recommendedName>
</protein>
<gene>
    <name evidence="5" type="ORF">BYL167_LOCUS22013</name>
    <name evidence="4" type="ORF">CJN711_LOCUS16473</name>
</gene>
<feature type="domain" description="Isochorismatase-like" evidence="3">
    <location>
        <begin position="197"/>
        <end position="271"/>
    </location>
</feature>
<dbReference type="AlphaFoldDB" id="A0A815D2E2"/>
<comment type="caution">
    <text evidence="4">The sequence shown here is derived from an EMBL/GenBank/DDBJ whole genome shotgun (WGS) entry which is preliminary data.</text>
</comment>
<evidence type="ECO:0000313" key="5">
    <source>
        <dbReference type="EMBL" id="CAF4161842.1"/>
    </source>
</evidence>
<dbReference type="SUPFAM" id="SSF52499">
    <property type="entry name" value="Isochorismatase-like hydrolases"/>
    <property type="match status" value="1"/>
</dbReference>
<dbReference type="InterPro" id="IPR000868">
    <property type="entry name" value="Isochorismatase-like_dom"/>
</dbReference>
<dbReference type="GO" id="GO:0016787">
    <property type="term" value="F:hydrolase activity"/>
    <property type="evidence" value="ECO:0007669"/>
    <property type="project" value="UniProtKB-KW"/>
</dbReference>
<evidence type="ECO:0000256" key="2">
    <source>
        <dbReference type="ARBA" id="ARBA00022801"/>
    </source>
</evidence>
<feature type="non-terminal residue" evidence="4">
    <location>
        <position position="1"/>
    </location>
</feature>
<organism evidence="4 6">
    <name type="scientific">Rotaria magnacalcarata</name>
    <dbReference type="NCBI Taxonomy" id="392030"/>
    <lineage>
        <taxon>Eukaryota</taxon>
        <taxon>Metazoa</taxon>
        <taxon>Spiralia</taxon>
        <taxon>Gnathifera</taxon>
        <taxon>Rotifera</taxon>
        <taxon>Eurotatoria</taxon>
        <taxon>Bdelloidea</taxon>
        <taxon>Philodinida</taxon>
        <taxon>Philodinidae</taxon>
        <taxon>Rotaria</taxon>
    </lineage>
</organism>
<keyword evidence="2" id="KW-0378">Hydrolase</keyword>
<name>A0A815D2E2_9BILA</name>
<evidence type="ECO:0000313" key="4">
    <source>
        <dbReference type="EMBL" id="CAF1291920.1"/>
    </source>
</evidence>